<dbReference type="InterPro" id="IPR013656">
    <property type="entry name" value="PAS_4"/>
</dbReference>
<dbReference type="SUPFAM" id="SSF55781">
    <property type="entry name" value="GAF domain-like"/>
    <property type="match status" value="1"/>
</dbReference>
<evidence type="ECO:0000313" key="5">
    <source>
        <dbReference type="Proteomes" id="UP001589647"/>
    </source>
</evidence>
<reference evidence="4 5" key="1">
    <citation type="submission" date="2024-09" db="EMBL/GenBank/DDBJ databases">
        <authorList>
            <person name="Sun Q."/>
            <person name="Mori K."/>
        </authorList>
    </citation>
    <scope>NUCLEOTIDE SEQUENCE [LARGE SCALE GENOMIC DNA]</scope>
    <source>
        <strain evidence="4 5">CCM 3426</strain>
    </source>
</reference>
<gene>
    <name evidence="4" type="ORF">ACFFV7_20810</name>
</gene>
<proteinExistence type="predicted"/>
<dbReference type="RefSeq" id="WP_189649287.1">
    <property type="nucleotide sequence ID" value="NZ_BMRC01000009.1"/>
</dbReference>
<dbReference type="PANTHER" id="PTHR43156">
    <property type="entry name" value="STAGE II SPORULATION PROTEIN E-RELATED"/>
    <property type="match status" value="1"/>
</dbReference>
<dbReference type="EMBL" id="JBHMEI010000015">
    <property type="protein sequence ID" value="MFB9203643.1"/>
    <property type="molecule type" value="Genomic_DNA"/>
</dbReference>
<evidence type="ECO:0000256" key="2">
    <source>
        <dbReference type="SAM" id="MobiDB-lite"/>
    </source>
</evidence>
<dbReference type="Proteomes" id="UP001589647">
    <property type="component" value="Unassembled WGS sequence"/>
</dbReference>
<name>A0ABV5IHY1_9ACTN</name>
<dbReference type="InterPro" id="IPR029016">
    <property type="entry name" value="GAF-like_dom_sf"/>
</dbReference>
<dbReference type="Gene3D" id="3.30.450.20">
    <property type="entry name" value="PAS domain"/>
    <property type="match status" value="1"/>
</dbReference>
<dbReference type="PROSITE" id="PS50112">
    <property type="entry name" value="PAS"/>
    <property type="match status" value="1"/>
</dbReference>
<dbReference type="SUPFAM" id="SSF55785">
    <property type="entry name" value="PYP-like sensor domain (PAS domain)"/>
    <property type="match status" value="1"/>
</dbReference>
<dbReference type="Gene3D" id="3.30.450.40">
    <property type="match status" value="1"/>
</dbReference>
<keyword evidence="5" id="KW-1185">Reference proteome</keyword>
<dbReference type="SMART" id="SM00065">
    <property type="entry name" value="GAF"/>
    <property type="match status" value="1"/>
</dbReference>
<evidence type="ECO:0000313" key="4">
    <source>
        <dbReference type="EMBL" id="MFB9203643.1"/>
    </source>
</evidence>
<dbReference type="PANTHER" id="PTHR43156:SF2">
    <property type="entry name" value="STAGE II SPORULATION PROTEIN E"/>
    <property type="match status" value="1"/>
</dbReference>
<dbReference type="InterPro" id="IPR000014">
    <property type="entry name" value="PAS"/>
</dbReference>
<dbReference type="SMART" id="SM00331">
    <property type="entry name" value="PP2C_SIG"/>
    <property type="match status" value="1"/>
</dbReference>
<dbReference type="Pfam" id="PF13492">
    <property type="entry name" value="GAF_3"/>
    <property type="match status" value="1"/>
</dbReference>
<feature type="region of interest" description="Disordered" evidence="2">
    <location>
        <begin position="1"/>
        <end position="20"/>
    </location>
</feature>
<dbReference type="NCBIfam" id="TIGR00229">
    <property type="entry name" value="sensory_box"/>
    <property type="match status" value="1"/>
</dbReference>
<organism evidence="4 5">
    <name type="scientific">Nonomuraea spiralis</name>
    <dbReference type="NCBI Taxonomy" id="46182"/>
    <lineage>
        <taxon>Bacteria</taxon>
        <taxon>Bacillati</taxon>
        <taxon>Actinomycetota</taxon>
        <taxon>Actinomycetes</taxon>
        <taxon>Streptosporangiales</taxon>
        <taxon>Streptosporangiaceae</taxon>
        <taxon>Nonomuraea</taxon>
    </lineage>
</organism>
<dbReference type="InterPro" id="IPR052016">
    <property type="entry name" value="Bact_Sigma-Reg"/>
</dbReference>
<dbReference type="InterPro" id="IPR003018">
    <property type="entry name" value="GAF"/>
</dbReference>
<comment type="caution">
    <text evidence="4">The sequence shown here is derived from an EMBL/GenBank/DDBJ whole genome shotgun (WGS) entry which is preliminary data.</text>
</comment>
<evidence type="ECO:0000256" key="1">
    <source>
        <dbReference type="ARBA" id="ARBA00022801"/>
    </source>
</evidence>
<feature type="domain" description="PAS" evidence="3">
    <location>
        <begin position="20"/>
        <end position="72"/>
    </location>
</feature>
<dbReference type="CDD" id="cd00130">
    <property type="entry name" value="PAS"/>
    <property type="match status" value="1"/>
</dbReference>
<evidence type="ECO:0000259" key="3">
    <source>
        <dbReference type="PROSITE" id="PS50112"/>
    </source>
</evidence>
<dbReference type="InterPro" id="IPR036457">
    <property type="entry name" value="PPM-type-like_dom_sf"/>
</dbReference>
<accession>A0ABV5IHY1</accession>
<dbReference type="Gene3D" id="3.60.40.10">
    <property type="entry name" value="PPM-type phosphatase domain"/>
    <property type="match status" value="1"/>
</dbReference>
<sequence>MMADRGDIAHRPDGSGGQPQEWLLRAAFDGTGMGIYLTDPAGHITWANPAAATLLGFPTDELRGADAHDMLHRRLDGTLPPRSGCELVTVCREGRSVRSEFATFATAGGSLLPVSWLASPLDPDGEPAGVVVVFIDIVERLDAAGRQAEQLVRAQKLTEQFRLLTELSAVLTQTLDVNEAMTRLGRLLVPRLADWAAVDMFLGPRDLRRLAVAASGVEPVDPSWFAELPSLPKGASRSALVRVLRGEQALLLGPEQIAAPPDGPLAAAHDALFNVLGGSSAIVAPLRTPRRVLGALTVARTSATRPYTEADVDLVADIARTAALAADNACLFGQQRDIVDTMQRHLLTPLPQVDHLQLAARYLAAPAGSQVGGDWYDAFVLPDGVTAIAIGDVAGHDLEAAGQMAQLRNMLRALACDHKESPSLILDRLNKVMAVASDVPTASVILARIEPPRPGGEPDTRMLRWTSAGHLPPLLVTAHGQARYLEEGQSLLLGVHLDDVARRDALVPLPPGSTLLLYTDGLVEVPGTNLDTSLARLRRHAGTLARSSLHDFCEEVLALAPSPRTDDIALLALRLPPPGR</sequence>
<feature type="compositionally biased region" description="Basic and acidic residues" evidence="2">
    <location>
        <begin position="1"/>
        <end position="13"/>
    </location>
</feature>
<dbReference type="Pfam" id="PF07228">
    <property type="entry name" value="SpoIIE"/>
    <property type="match status" value="1"/>
</dbReference>
<keyword evidence="1" id="KW-0378">Hydrolase</keyword>
<dbReference type="InterPro" id="IPR001932">
    <property type="entry name" value="PPM-type_phosphatase-like_dom"/>
</dbReference>
<dbReference type="InterPro" id="IPR035965">
    <property type="entry name" value="PAS-like_dom_sf"/>
</dbReference>
<protein>
    <submittedName>
        <fullName evidence="4">SpoIIE family protein phosphatase</fullName>
    </submittedName>
</protein>
<dbReference type="SMART" id="SM00091">
    <property type="entry name" value="PAS"/>
    <property type="match status" value="1"/>
</dbReference>
<dbReference type="Pfam" id="PF08448">
    <property type="entry name" value="PAS_4"/>
    <property type="match status" value="1"/>
</dbReference>